<keyword evidence="4" id="KW-1185">Reference proteome</keyword>
<accession>A0A834H1Y6</accession>
<dbReference type="SUPFAM" id="SSF54277">
    <property type="entry name" value="CAD &amp; PB1 domains"/>
    <property type="match status" value="1"/>
</dbReference>
<dbReference type="Gene3D" id="3.10.20.90">
    <property type="entry name" value="Phosphatidylinositol 3-kinase Catalytic Subunit, Chain A, domain 1"/>
    <property type="match status" value="1"/>
</dbReference>
<proteinExistence type="predicted"/>
<dbReference type="SMART" id="SM00666">
    <property type="entry name" value="PB1"/>
    <property type="match status" value="1"/>
</dbReference>
<reference evidence="3" key="1">
    <citation type="submission" date="2019-11" db="EMBL/GenBank/DDBJ databases">
        <authorList>
            <person name="Liu Y."/>
            <person name="Hou J."/>
            <person name="Li T.-Q."/>
            <person name="Guan C.-H."/>
            <person name="Wu X."/>
            <person name="Wu H.-Z."/>
            <person name="Ling F."/>
            <person name="Zhang R."/>
            <person name="Shi X.-G."/>
            <person name="Ren J.-P."/>
            <person name="Chen E.-F."/>
            <person name="Sun J.-M."/>
        </authorList>
    </citation>
    <scope>NUCLEOTIDE SEQUENCE</scope>
    <source>
        <strain evidence="3">Adult_tree_wgs_1</strain>
        <tissue evidence="3">Leaves</tissue>
    </source>
</reference>
<gene>
    <name evidence="3" type="ORF">RHSIM_Rhsim04G0061300</name>
</gene>
<evidence type="ECO:0000256" key="1">
    <source>
        <dbReference type="SAM" id="MobiDB-lite"/>
    </source>
</evidence>
<sequence>MGYTSGNVKGNFAGFFGPEGFDQVPIVIAITEVGVSGGNEDVLGLPGRVFRGRLPESSRSIHHYSSKEWPRQDEAMECGVCVGVMEMTSSSKLPNLFTEQSSLSHHFLAPTLTCFDIASPSEPWDSDWGEDNSVIQPHIEGVRKPEHEFASKKRKPHVVLTPDDMKRCKGMRQVDAMKLLNADVASLADVLDTPPHSISLEASHWKLEIGLLFVVSKATFRTNLKNLKLPKWSLCKDDPSLFIESTSQPSKGKNPAMKSSHGKKSAESVEPRKEIIKAKGPDDAIRFQMSYPVKLVALELAISKRMKINVGAFLMKYEDGDAEKIRITNDEDVQLWIETCKVLEMREPVVFVVPNPSINSK</sequence>
<dbReference type="Proteomes" id="UP000626092">
    <property type="component" value="Unassembled WGS sequence"/>
</dbReference>
<protein>
    <recommendedName>
        <fullName evidence="2">PB1 domain-containing protein</fullName>
    </recommendedName>
</protein>
<dbReference type="GO" id="GO:0003700">
    <property type="term" value="F:DNA-binding transcription factor activity"/>
    <property type="evidence" value="ECO:0007669"/>
    <property type="project" value="InterPro"/>
</dbReference>
<feature type="region of interest" description="Disordered" evidence="1">
    <location>
        <begin position="244"/>
        <end position="272"/>
    </location>
</feature>
<dbReference type="EMBL" id="WJXA01000004">
    <property type="protein sequence ID" value="KAF7146781.1"/>
    <property type="molecule type" value="Genomic_DNA"/>
</dbReference>
<dbReference type="InterPro" id="IPR000270">
    <property type="entry name" value="PB1_dom"/>
</dbReference>
<comment type="caution">
    <text evidence="3">The sequence shown here is derived from an EMBL/GenBank/DDBJ whole genome shotgun (WGS) entry which is preliminary data.</text>
</comment>
<evidence type="ECO:0000313" key="3">
    <source>
        <dbReference type="EMBL" id="KAF7146781.1"/>
    </source>
</evidence>
<dbReference type="InterPro" id="IPR045012">
    <property type="entry name" value="NLP"/>
</dbReference>
<evidence type="ECO:0000313" key="4">
    <source>
        <dbReference type="Proteomes" id="UP000626092"/>
    </source>
</evidence>
<dbReference type="Pfam" id="PF00564">
    <property type="entry name" value="PB1"/>
    <property type="match status" value="1"/>
</dbReference>
<evidence type="ECO:0000259" key="2">
    <source>
        <dbReference type="SMART" id="SM00666"/>
    </source>
</evidence>
<name>A0A834H1Y6_RHOSS</name>
<dbReference type="PANTHER" id="PTHR32002">
    <property type="entry name" value="PROTEIN NLP8"/>
    <property type="match status" value="1"/>
</dbReference>
<dbReference type="PANTHER" id="PTHR32002:SF49">
    <property type="entry name" value="BILE ACID:SODIUM SYMPORTER_ARSENICAL RESISTANCE PROTEIN ACR3-RELATED"/>
    <property type="match status" value="1"/>
</dbReference>
<feature type="domain" description="PB1" evidence="2">
    <location>
        <begin position="273"/>
        <end position="355"/>
    </location>
</feature>
<dbReference type="OrthoDB" id="1718520at2759"/>
<organism evidence="3 4">
    <name type="scientific">Rhododendron simsii</name>
    <name type="common">Sims's rhododendron</name>
    <dbReference type="NCBI Taxonomy" id="118357"/>
    <lineage>
        <taxon>Eukaryota</taxon>
        <taxon>Viridiplantae</taxon>
        <taxon>Streptophyta</taxon>
        <taxon>Embryophyta</taxon>
        <taxon>Tracheophyta</taxon>
        <taxon>Spermatophyta</taxon>
        <taxon>Magnoliopsida</taxon>
        <taxon>eudicotyledons</taxon>
        <taxon>Gunneridae</taxon>
        <taxon>Pentapetalae</taxon>
        <taxon>asterids</taxon>
        <taxon>Ericales</taxon>
        <taxon>Ericaceae</taxon>
        <taxon>Ericoideae</taxon>
        <taxon>Rhodoreae</taxon>
        <taxon>Rhododendron</taxon>
    </lineage>
</organism>
<dbReference type="AlphaFoldDB" id="A0A834H1Y6"/>